<accession>A0A2A9M1I0</accession>
<protein>
    <submittedName>
        <fullName evidence="2">Uncharacterized protein</fullName>
    </submittedName>
</protein>
<dbReference type="EMBL" id="NWUJ01000011">
    <property type="protein sequence ID" value="PFH32348.1"/>
    <property type="molecule type" value="Genomic_DNA"/>
</dbReference>
<evidence type="ECO:0000313" key="3">
    <source>
        <dbReference type="Proteomes" id="UP000224006"/>
    </source>
</evidence>
<feature type="compositionally biased region" description="Basic and acidic residues" evidence="1">
    <location>
        <begin position="179"/>
        <end position="198"/>
    </location>
</feature>
<feature type="compositionally biased region" description="Low complexity" evidence="1">
    <location>
        <begin position="169"/>
        <end position="178"/>
    </location>
</feature>
<dbReference type="KEGG" id="bbes:BESB_016660"/>
<evidence type="ECO:0000313" key="2">
    <source>
        <dbReference type="EMBL" id="PFH32348.1"/>
    </source>
</evidence>
<dbReference type="Proteomes" id="UP000224006">
    <property type="component" value="Chromosome X"/>
</dbReference>
<dbReference type="OrthoDB" id="333920at2759"/>
<dbReference type="RefSeq" id="XP_029216357.1">
    <property type="nucleotide sequence ID" value="XM_029360381.1"/>
</dbReference>
<reference evidence="2 3" key="1">
    <citation type="submission" date="2017-09" db="EMBL/GenBank/DDBJ databases">
        <title>Genome sequencing of Besnoitia besnoiti strain Bb-Ger1.</title>
        <authorList>
            <person name="Schares G."/>
            <person name="Venepally P."/>
            <person name="Lorenzi H.A."/>
        </authorList>
    </citation>
    <scope>NUCLEOTIDE SEQUENCE [LARGE SCALE GENOMIC DNA]</scope>
    <source>
        <strain evidence="2 3">Bb-Ger1</strain>
    </source>
</reference>
<feature type="compositionally biased region" description="Polar residues" evidence="1">
    <location>
        <begin position="1"/>
        <end position="11"/>
    </location>
</feature>
<dbReference type="AlphaFoldDB" id="A0A2A9M1I0"/>
<comment type="caution">
    <text evidence="2">The sequence shown here is derived from an EMBL/GenBank/DDBJ whole genome shotgun (WGS) entry which is preliminary data.</text>
</comment>
<keyword evidence="3" id="KW-1185">Reference proteome</keyword>
<gene>
    <name evidence="2" type="ORF">BESB_016660</name>
</gene>
<sequence length="244" mass="26472">MGNACRSQGKVSETAPARPPPIKLQTSVETESDKSEDEEITRRAEERLRRIQTAREGALKTLRTSRALSMHHERRVLYIQGTRHKLGLEDAEDVNFGGLRGSFSDTGSEDEDKKSKSKPPPGKGADAPSPPNKTIQRHKSIFGPCGSDLTDIEDSGEAPFGSRLESGPAAAAPDVAARLAEELLAEKGAQDKQKERKSVRMSVGGEPDEDVAPKQDRARSSSPDTPRTEQKKKRAVIVDPAGLE</sequence>
<organism evidence="2 3">
    <name type="scientific">Besnoitia besnoiti</name>
    <name type="common">Apicomplexan protozoan</name>
    <dbReference type="NCBI Taxonomy" id="94643"/>
    <lineage>
        <taxon>Eukaryota</taxon>
        <taxon>Sar</taxon>
        <taxon>Alveolata</taxon>
        <taxon>Apicomplexa</taxon>
        <taxon>Conoidasida</taxon>
        <taxon>Coccidia</taxon>
        <taxon>Eucoccidiorida</taxon>
        <taxon>Eimeriorina</taxon>
        <taxon>Sarcocystidae</taxon>
        <taxon>Besnoitia</taxon>
    </lineage>
</organism>
<dbReference type="GeneID" id="40306727"/>
<feature type="compositionally biased region" description="Basic and acidic residues" evidence="1">
    <location>
        <begin position="40"/>
        <end position="49"/>
    </location>
</feature>
<evidence type="ECO:0000256" key="1">
    <source>
        <dbReference type="SAM" id="MobiDB-lite"/>
    </source>
</evidence>
<proteinExistence type="predicted"/>
<dbReference type="VEuPathDB" id="ToxoDB:BESB_016660"/>
<feature type="region of interest" description="Disordered" evidence="1">
    <location>
        <begin position="89"/>
        <end position="244"/>
    </location>
</feature>
<feature type="region of interest" description="Disordered" evidence="1">
    <location>
        <begin position="1"/>
        <end position="52"/>
    </location>
</feature>
<name>A0A2A9M1I0_BESBE</name>